<dbReference type="CDD" id="cd03673">
    <property type="entry name" value="NUDIX_Ap6A_hydrolase"/>
    <property type="match status" value="1"/>
</dbReference>
<dbReference type="GO" id="GO:0006167">
    <property type="term" value="P:AMP biosynthetic process"/>
    <property type="evidence" value="ECO:0007669"/>
    <property type="project" value="TreeGrafter"/>
</dbReference>
<proteinExistence type="predicted"/>
<dbReference type="CDD" id="cd07040">
    <property type="entry name" value="HP"/>
    <property type="match status" value="1"/>
</dbReference>
<dbReference type="Gene3D" id="3.40.50.1240">
    <property type="entry name" value="Phosphoglycerate mutase-like"/>
    <property type="match status" value="1"/>
</dbReference>
<dbReference type="GO" id="GO:0006754">
    <property type="term" value="P:ATP biosynthetic process"/>
    <property type="evidence" value="ECO:0007669"/>
    <property type="project" value="TreeGrafter"/>
</dbReference>
<evidence type="ECO:0000256" key="1">
    <source>
        <dbReference type="ARBA" id="ARBA00022801"/>
    </source>
</evidence>
<dbReference type="SUPFAM" id="SSF53254">
    <property type="entry name" value="Phosphoglycerate mutase-like"/>
    <property type="match status" value="1"/>
</dbReference>
<dbReference type="SUPFAM" id="SSF55811">
    <property type="entry name" value="Nudix"/>
    <property type="match status" value="1"/>
</dbReference>
<dbReference type="Pfam" id="PF00293">
    <property type="entry name" value="NUDIX"/>
    <property type="match status" value="1"/>
</dbReference>
<accession>A0A495JNP1</accession>
<comment type="caution">
    <text evidence="3">The sequence shown here is derived from an EMBL/GenBank/DDBJ whole genome shotgun (WGS) entry which is preliminary data.</text>
</comment>
<keyword evidence="4" id="KW-1185">Reference proteome</keyword>
<feature type="domain" description="Nudix hydrolase" evidence="2">
    <location>
        <begin position="2"/>
        <end position="129"/>
    </location>
</feature>
<dbReference type="RefSeq" id="WP_121158918.1">
    <property type="nucleotide sequence ID" value="NZ_RBKT01000001.1"/>
</dbReference>
<name>A0A495JNP1_9ACTN</name>
<protein>
    <submittedName>
        <fullName evidence="3">8-oxo-dGTP diphosphatase</fullName>
    </submittedName>
</protein>
<dbReference type="InterPro" id="IPR029033">
    <property type="entry name" value="His_PPase_superfam"/>
</dbReference>
<dbReference type="PROSITE" id="PS51462">
    <property type="entry name" value="NUDIX"/>
    <property type="match status" value="1"/>
</dbReference>
<dbReference type="PROSITE" id="PS00893">
    <property type="entry name" value="NUDIX_BOX"/>
    <property type="match status" value="1"/>
</dbReference>
<dbReference type="AlphaFoldDB" id="A0A495JNP1"/>
<dbReference type="InterPro" id="IPR013078">
    <property type="entry name" value="His_Pase_superF_clade-1"/>
</dbReference>
<dbReference type="Proteomes" id="UP000277671">
    <property type="component" value="Unassembled WGS sequence"/>
</dbReference>
<evidence type="ECO:0000259" key="2">
    <source>
        <dbReference type="PROSITE" id="PS51462"/>
    </source>
</evidence>
<sequence>MSEIRAAGGVVWRPSDRGVEVCLVHRPRYNDWSLPKGKLEPHEHPLAAAVREIAEEADVRAVPQARLRSVRYFSDGRPKVVDYWAMRAVGAGGFEPETEVDDIRWLPVEEAIGLVTYPHDVWVLREFADLPPVTAVLAVFRHARAGNRATWSGPDTARPLDPAGLVQAGQVATLAALLRPEGLWSASARRCVQTLEPLAALLDLPIEVDSHFDEPKPGQDVSECALAGAARMAELAATGRTVVISGQGKVIPGALEHLTGASDDYRTPKGEGWLLAFTTDHLTSATRL</sequence>
<dbReference type="EMBL" id="RBKT01000001">
    <property type="protein sequence ID" value="RKR90680.1"/>
    <property type="molecule type" value="Genomic_DNA"/>
</dbReference>
<gene>
    <name evidence="3" type="ORF">BDK92_5061</name>
</gene>
<dbReference type="Gene3D" id="3.90.79.10">
    <property type="entry name" value="Nucleoside Triphosphate Pyrophosphohydrolase"/>
    <property type="match status" value="1"/>
</dbReference>
<organism evidence="3 4">
    <name type="scientific">Micromonospora pisi</name>
    <dbReference type="NCBI Taxonomy" id="589240"/>
    <lineage>
        <taxon>Bacteria</taxon>
        <taxon>Bacillati</taxon>
        <taxon>Actinomycetota</taxon>
        <taxon>Actinomycetes</taxon>
        <taxon>Micromonosporales</taxon>
        <taxon>Micromonosporaceae</taxon>
        <taxon>Micromonospora</taxon>
    </lineage>
</organism>
<keyword evidence="1" id="KW-0378">Hydrolase</keyword>
<dbReference type="PANTHER" id="PTHR21340:SF0">
    <property type="entry name" value="BIS(5'-NUCLEOSYL)-TETRAPHOSPHATASE [ASYMMETRICAL]"/>
    <property type="match status" value="1"/>
</dbReference>
<dbReference type="OrthoDB" id="4287477at2"/>
<dbReference type="InterPro" id="IPR015797">
    <property type="entry name" value="NUDIX_hydrolase-like_dom_sf"/>
</dbReference>
<dbReference type="InterPro" id="IPR000086">
    <property type="entry name" value="NUDIX_hydrolase_dom"/>
</dbReference>
<evidence type="ECO:0000313" key="3">
    <source>
        <dbReference type="EMBL" id="RKR90680.1"/>
    </source>
</evidence>
<dbReference type="PANTHER" id="PTHR21340">
    <property type="entry name" value="DIADENOSINE 5,5-P1,P4-TETRAPHOSPHATE PYROPHOSPHOHYDROLASE MUTT"/>
    <property type="match status" value="1"/>
</dbReference>
<dbReference type="GO" id="GO:0004081">
    <property type="term" value="F:bis(5'-nucleosyl)-tetraphosphatase (asymmetrical) activity"/>
    <property type="evidence" value="ECO:0007669"/>
    <property type="project" value="TreeGrafter"/>
</dbReference>
<dbReference type="InterPro" id="IPR020084">
    <property type="entry name" value="NUDIX_hydrolase_CS"/>
</dbReference>
<reference evidence="3 4" key="1">
    <citation type="submission" date="2018-10" db="EMBL/GenBank/DDBJ databases">
        <title>Sequencing the genomes of 1000 actinobacteria strains.</title>
        <authorList>
            <person name="Klenk H.-P."/>
        </authorList>
    </citation>
    <scope>NUCLEOTIDE SEQUENCE [LARGE SCALE GENOMIC DNA]</scope>
    <source>
        <strain evidence="3 4">DSM 45175</strain>
    </source>
</reference>
<dbReference type="InterPro" id="IPR051325">
    <property type="entry name" value="Nudix_hydrolase_domain"/>
</dbReference>
<dbReference type="Pfam" id="PF00300">
    <property type="entry name" value="His_Phos_1"/>
    <property type="match status" value="1"/>
</dbReference>
<evidence type="ECO:0000313" key="4">
    <source>
        <dbReference type="Proteomes" id="UP000277671"/>
    </source>
</evidence>